<reference evidence="1" key="1">
    <citation type="submission" date="2024-09" db="EMBL/GenBank/DDBJ databases">
        <title>Black Yeasts Isolated from many extreme environments.</title>
        <authorList>
            <person name="Coleine C."/>
            <person name="Stajich J.E."/>
            <person name="Selbmann L."/>
        </authorList>
    </citation>
    <scope>NUCLEOTIDE SEQUENCE</scope>
    <source>
        <strain evidence="1">CCFEE 5737</strain>
    </source>
</reference>
<name>A0ACC3DDL9_9PEZI</name>
<dbReference type="Proteomes" id="UP001186974">
    <property type="component" value="Unassembled WGS sequence"/>
</dbReference>
<evidence type="ECO:0000313" key="2">
    <source>
        <dbReference type="Proteomes" id="UP001186974"/>
    </source>
</evidence>
<dbReference type="EMBL" id="JAWDJW010006221">
    <property type="protein sequence ID" value="KAK3065768.1"/>
    <property type="molecule type" value="Genomic_DNA"/>
</dbReference>
<gene>
    <name evidence="1" type="ORF">LTS18_002418</name>
</gene>
<protein>
    <submittedName>
        <fullName evidence="1">Uncharacterized protein</fullName>
    </submittedName>
</protein>
<evidence type="ECO:0000313" key="1">
    <source>
        <dbReference type="EMBL" id="KAK3065768.1"/>
    </source>
</evidence>
<comment type="caution">
    <text evidence="1">The sequence shown here is derived from an EMBL/GenBank/DDBJ whole genome shotgun (WGS) entry which is preliminary data.</text>
</comment>
<keyword evidence="2" id="KW-1185">Reference proteome</keyword>
<sequence length="104" mass="11098">MLGQEEPREARSEFVSVAGFMPTPERAPERKNRGFLFGDEGEAGDIEKVGGQKEKGKVVTKRKGGKEKGKERGKGAGGGSGNGGEGPLFEEDAFEEIGMGTLRR</sequence>
<proteinExistence type="predicted"/>
<organism evidence="1 2">
    <name type="scientific">Coniosporium uncinatum</name>
    <dbReference type="NCBI Taxonomy" id="93489"/>
    <lineage>
        <taxon>Eukaryota</taxon>
        <taxon>Fungi</taxon>
        <taxon>Dikarya</taxon>
        <taxon>Ascomycota</taxon>
        <taxon>Pezizomycotina</taxon>
        <taxon>Dothideomycetes</taxon>
        <taxon>Dothideomycetes incertae sedis</taxon>
        <taxon>Coniosporium</taxon>
    </lineage>
</organism>
<accession>A0ACC3DDL9</accession>